<evidence type="ECO:0000256" key="2">
    <source>
        <dbReference type="ARBA" id="ARBA00010566"/>
    </source>
</evidence>
<comment type="pathway">
    <text evidence="1">Carbohydrate metabolism; tricarboxylic acid cycle.</text>
</comment>
<dbReference type="InterPro" id="IPR024176">
    <property type="entry name" value="Citrate_synthase_bac-typ"/>
</dbReference>
<dbReference type="EMBL" id="JAAEEH010000014">
    <property type="protein sequence ID" value="NDL67399.1"/>
    <property type="molecule type" value="Genomic_DNA"/>
</dbReference>
<evidence type="ECO:0000256" key="3">
    <source>
        <dbReference type="ARBA" id="ARBA00022679"/>
    </source>
</evidence>
<dbReference type="InterPro" id="IPR002020">
    <property type="entry name" value="Citrate_synthase"/>
</dbReference>
<dbReference type="PANTHER" id="PTHR11739">
    <property type="entry name" value="CITRATE SYNTHASE"/>
    <property type="match status" value="1"/>
</dbReference>
<proteinExistence type="inferred from homology"/>
<organism evidence="7 8">
    <name type="scientific">Anaerotalea alkaliphila</name>
    <dbReference type="NCBI Taxonomy" id="2662126"/>
    <lineage>
        <taxon>Bacteria</taxon>
        <taxon>Bacillati</taxon>
        <taxon>Bacillota</taxon>
        <taxon>Clostridia</taxon>
        <taxon>Eubacteriales</taxon>
        <taxon>Anaerotalea</taxon>
    </lineage>
</organism>
<sequence>MEQGQQHQEMLDTWSQMAVSCNQINPDLYARYDVKRGLRDINGKGVLAGLTTIGEVHSYIIDEGEMVPVPGRLIYRGYDIEDLVQGFQKDGRFGFEETAYLLLFGDLPDKAHLESFNKELYSMRKLPEDFVRDMIMKAPSRDMMNVLARSVLALYSFDERADDCSIPNVLRQSMQLIATFPLLAVYGYQAYQHYHENRSLFIHPPHAELSTAENILHMLRPDNQYTQLEADLLDMALVLHAEHGGGNNSTFTTRVITSSMTDTYSAIAAALGSLKGPRHGGANIKVVEMLEDIKSNVQHWEDEGELQAYLEKILNKEAFDRSGLIYGIGHAVYSISDPRAVIFKRSVEELAKAKGLSEEFELFARVERLAPEAIAQVRKMYKGVSANVDFYSGFVYRMLGIPDELFTPIFAIARIAGWSAHRIEELVGNGKIIRPAYKSVVRKKAYVPLEQR</sequence>
<dbReference type="InterPro" id="IPR016142">
    <property type="entry name" value="Citrate_synth-like_lrg_a-sub"/>
</dbReference>
<gene>
    <name evidence="7" type="ORF">GXN74_06550</name>
</gene>
<dbReference type="PIRSF" id="PIRSF001369">
    <property type="entry name" value="Citrate_synth"/>
    <property type="match status" value="1"/>
</dbReference>
<keyword evidence="3 5" id="KW-0808">Transferase</keyword>
<dbReference type="AlphaFoldDB" id="A0A7X5KM42"/>
<dbReference type="GO" id="GO:0005975">
    <property type="term" value="P:carbohydrate metabolic process"/>
    <property type="evidence" value="ECO:0007669"/>
    <property type="project" value="TreeGrafter"/>
</dbReference>
<dbReference type="PANTHER" id="PTHR11739:SF4">
    <property type="entry name" value="CITRATE SYNTHASE, PEROXISOMAL"/>
    <property type="match status" value="1"/>
</dbReference>
<evidence type="ECO:0000256" key="1">
    <source>
        <dbReference type="ARBA" id="ARBA00005163"/>
    </source>
</evidence>
<dbReference type="SUPFAM" id="SSF48256">
    <property type="entry name" value="Citrate synthase"/>
    <property type="match status" value="1"/>
</dbReference>
<protein>
    <recommendedName>
        <fullName evidence="5">Citrate synthase</fullName>
    </recommendedName>
</protein>
<feature type="active site" evidence="6">
    <location>
        <position position="389"/>
    </location>
</feature>
<keyword evidence="8" id="KW-1185">Reference proteome</keyword>
<dbReference type="PRINTS" id="PR00143">
    <property type="entry name" value="CITRTSNTHASE"/>
</dbReference>
<reference evidence="7 8" key="1">
    <citation type="submission" date="2020-01" db="EMBL/GenBank/DDBJ databases">
        <title>Anaeroalcalibacter tamaniensis gen. nov., sp. nov., moderately halophilic strictly anaerobic fermenter bacterium from mud volcano of Taman peninsula.</title>
        <authorList>
            <person name="Frolova A."/>
            <person name="Merkel A.Y."/>
            <person name="Slobodkin A.I."/>
        </authorList>
    </citation>
    <scope>NUCLEOTIDE SEQUENCE [LARGE SCALE GENOMIC DNA]</scope>
    <source>
        <strain evidence="7 8">F-3ap</strain>
    </source>
</reference>
<comment type="catalytic activity">
    <reaction evidence="4">
        <text>oxaloacetate + acetyl-CoA + H2O = citrate + CoA + H(+)</text>
        <dbReference type="Rhea" id="RHEA:16845"/>
        <dbReference type="ChEBI" id="CHEBI:15377"/>
        <dbReference type="ChEBI" id="CHEBI:15378"/>
        <dbReference type="ChEBI" id="CHEBI:16452"/>
        <dbReference type="ChEBI" id="CHEBI:16947"/>
        <dbReference type="ChEBI" id="CHEBI:57287"/>
        <dbReference type="ChEBI" id="CHEBI:57288"/>
        <dbReference type="EC" id="2.3.3.16"/>
    </reaction>
</comment>
<name>A0A7X5KM42_9FIRM</name>
<dbReference type="Gene3D" id="1.10.230.10">
    <property type="entry name" value="Cytochrome P450-Terp, domain 2"/>
    <property type="match status" value="1"/>
</dbReference>
<dbReference type="GO" id="GO:0005829">
    <property type="term" value="C:cytosol"/>
    <property type="evidence" value="ECO:0007669"/>
    <property type="project" value="TreeGrafter"/>
</dbReference>
<dbReference type="InterPro" id="IPR016143">
    <property type="entry name" value="Citrate_synth-like_sm_a-sub"/>
</dbReference>
<dbReference type="Pfam" id="PF00285">
    <property type="entry name" value="Citrate_synt"/>
    <property type="match status" value="1"/>
</dbReference>
<feature type="active site" evidence="6">
    <location>
        <position position="330"/>
    </location>
</feature>
<accession>A0A7X5KM42</accession>
<dbReference type="UniPathway" id="UPA00223"/>
<evidence type="ECO:0000313" key="7">
    <source>
        <dbReference type="EMBL" id="NDL67399.1"/>
    </source>
</evidence>
<evidence type="ECO:0000256" key="5">
    <source>
        <dbReference type="PIRNR" id="PIRNR001369"/>
    </source>
</evidence>
<evidence type="ECO:0000256" key="4">
    <source>
        <dbReference type="ARBA" id="ARBA00049288"/>
    </source>
</evidence>
<evidence type="ECO:0000313" key="8">
    <source>
        <dbReference type="Proteomes" id="UP000461585"/>
    </source>
</evidence>
<dbReference type="Gene3D" id="1.10.580.10">
    <property type="entry name" value="Citrate Synthase, domain 1"/>
    <property type="match status" value="1"/>
</dbReference>
<dbReference type="InterPro" id="IPR036969">
    <property type="entry name" value="Citrate_synthase_sf"/>
</dbReference>
<dbReference type="CDD" id="cd06113">
    <property type="entry name" value="citrate_synt_like_1_2"/>
    <property type="match status" value="1"/>
</dbReference>
<dbReference type="Proteomes" id="UP000461585">
    <property type="component" value="Unassembled WGS sequence"/>
</dbReference>
<dbReference type="GO" id="GO:0006099">
    <property type="term" value="P:tricarboxylic acid cycle"/>
    <property type="evidence" value="ECO:0007669"/>
    <property type="project" value="UniProtKB-UniPathway"/>
</dbReference>
<evidence type="ECO:0000256" key="6">
    <source>
        <dbReference type="PIRSR" id="PIRSR001369-1"/>
    </source>
</evidence>
<dbReference type="GO" id="GO:0036440">
    <property type="term" value="F:citrate synthase activity"/>
    <property type="evidence" value="ECO:0007669"/>
    <property type="project" value="UniProtKB-EC"/>
</dbReference>
<comment type="similarity">
    <text evidence="2 5">Belongs to the citrate synthase family.</text>
</comment>
<dbReference type="NCBIfam" id="NF010635">
    <property type="entry name" value="PRK14032.1"/>
    <property type="match status" value="1"/>
</dbReference>
<comment type="caution">
    <text evidence="7">The sequence shown here is derived from an EMBL/GenBank/DDBJ whole genome shotgun (WGS) entry which is preliminary data.</text>
</comment>